<dbReference type="Pfam" id="PF00186">
    <property type="entry name" value="DHFR_1"/>
    <property type="match status" value="1"/>
</dbReference>
<keyword evidence="6 8" id="KW-0560">Oxidoreductase</keyword>
<gene>
    <name evidence="8" type="ORF">O9G_003046</name>
    <name evidence="9" type="ORF">ROZALSC1DRAFT_26838</name>
</gene>
<dbReference type="Proteomes" id="UP000030755">
    <property type="component" value="Unassembled WGS sequence"/>
</dbReference>
<keyword evidence="10" id="KW-1185">Reference proteome</keyword>
<reference evidence="11" key="2">
    <citation type="journal article" date="2018" name="Nat. Microbiol.">
        <title>Leveraging single-cell genomics to expand the fungal tree of life.</title>
        <authorList>
            <person name="Ahrendt S.R."/>
            <person name="Quandt C.A."/>
            <person name="Ciobanu D."/>
            <person name="Clum A."/>
            <person name="Salamov A."/>
            <person name="Andreopoulos B."/>
            <person name="Cheng J.F."/>
            <person name="Woyke T."/>
            <person name="Pelin A."/>
            <person name="Henrissat B."/>
            <person name="Reynolds N.K."/>
            <person name="Benny G.L."/>
            <person name="Smith M.E."/>
            <person name="James T.Y."/>
            <person name="Grigoriev I.V."/>
        </authorList>
    </citation>
    <scope>NUCLEOTIDE SEQUENCE [LARGE SCALE GENOMIC DNA]</scope>
    <source>
        <strain evidence="11">CSF55</strain>
    </source>
</reference>
<dbReference type="STRING" id="988480.A0A075AYN4"/>
<evidence type="ECO:0000313" key="9">
    <source>
        <dbReference type="EMBL" id="RKP21785.1"/>
    </source>
</evidence>
<evidence type="ECO:0000256" key="5">
    <source>
        <dbReference type="ARBA" id="ARBA00022857"/>
    </source>
</evidence>
<dbReference type="Gene3D" id="3.40.430.10">
    <property type="entry name" value="Dihydrofolate Reductase, subunit A"/>
    <property type="match status" value="1"/>
</dbReference>
<comment type="pathway">
    <text evidence="1">Cofactor biosynthesis; tetrahydrofolate biosynthesis; 5,6,7,8-tetrahydrofolate from 7,8-dihydrofolate: step 1/1.</text>
</comment>
<sequence length="201" mass="22683">MVRTYMIVASTKDGGIGCDGKLPWQKCGKSLSADMAFFKKITTSCENSWSIESNVPSTVIMGKNTWFSIPEKFRPLPNRTNIVLSRNGFECEHKDVIHATSIENALKLVSDGNVFVIGGGYLYEKMLNFHNDTIESILLTEVSSEFECDTFIDMNQIHTQFPGKQDITVSVLDFVNKRNLLDEEGYVNDKGVKYKFCLLNK</sequence>
<dbReference type="GO" id="GO:0006730">
    <property type="term" value="P:one-carbon metabolic process"/>
    <property type="evidence" value="ECO:0007669"/>
    <property type="project" value="UniProtKB-KW"/>
</dbReference>
<protein>
    <recommendedName>
        <fullName evidence="3">Dihydrofolate reductase</fullName>
        <ecNumber evidence="2">1.5.1.3</ecNumber>
    </recommendedName>
</protein>
<evidence type="ECO:0000256" key="4">
    <source>
        <dbReference type="ARBA" id="ARBA00022563"/>
    </source>
</evidence>
<dbReference type="CDD" id="cd00209">
    <property type="entry name" value="DHFR"/>
    <property type="match status" value="1"/>
</dbReference>
<dbReference type="PRINTS" id="PR00070">
    <property type="entry name" value="DHFR"/>
</dbReference>
<proteinExistence type="predicted"/>
<dbReference type="HOGENOM" id="CLU_043966_2_3_1"/>
<dbReference type="PANTHER" id="PTHR48069">
    <property type="entry name" value="DIHYDROFOLATE REDUCTASE"/>
    <property type="match status" value="1"/>
</dbReference>
<dbReference type="InterPro" id="IPR024072">
    <property type="entry name" value="DHFR-like_dom_sf"/>
</dbReference>
<evidence type="ECO:0000313" key="10">
    <source>
        <dbReference type="Proteomes" id="UP000030755"/>
    </source>
</evidence>
<dbReference type="EMBL" id="KE560847">
    <property type="protein sequence ID" value="EPZ35392.1"/>
    <property type="molecule type" value="Genomic_DNA"/>
</dbReference>
<dbReference type="InterPro" id="IPR012259">
    <property type="entry name" value="DHFR"/>
</dbReference>
<evidence type="ECO:0000259" key="7">
    <source>
        <dbReference type="PROSITE" id="PS51330"/>
    </source>
</evidence>
<dbReference type="EC" id="1.5.1.3" evidence="2"/>
<organism evidence="8 10">
    <name type="scientific">Rozella allomycis (strain CSF55)</name>
    <dbReference type="NCBI Taxonomy" id="988480"/>
    <lineage>
        <taxon>Eukaryota</taxon>
        <taxon>Fungi</taxon>
        <taxon>Fungi incertae sedis</taxon>
        <taxon>Cryptomycota</taxon>
        <taxon>Cryptomycota incertae sedis</taxon>
        <taxon>Rozella</taxon>
    </lineage>
</organism>
<dbReference type="PANTHER" id="PTHR48069:SF3">
    <property type="entry name" value="DIHYDROFOLATE REDUCTASE"/>
    <property type="match status" value="1"/>
</dbReference>
<dbReference type="EMBL" id="ML004929">
    <property type="protein sequence ID" value="RKP21785.1"/>
    <property type="molecule type" value="Genomic_DNA"/>
</dbReference>
<name>A0A075AYN4_ROZAC</name>
<dbReference type="GO" id="GO:0050661">
    <property type="term" value="F:NADP binding"/>
    <property type="evidence" value="ECO:0007669"/>
    <property type="project" value="InterPro"/>
</dbReference>
<feature type="domain" description="DHFR" evidence="7">
    <location>
        <begin position="3"/>
        <end position="201"/>
    </location>
</feature>
<keyword evidence="5" id="KW-0521">NADP</keyword>
<evidence type="ECO:0000313" key="11">
    <source>
        <dbReference type="Proteomes" id="UP000281549"/>
    </source>
</evidence>
<dbReference type="GO" id="GO:0046655">
    <property type="term" value="P:folic acid metabolic process"/>
    <property type="evidence" value="ECO:0007669"/>
    <property type="project" value="TreeGrafter"/>
</dbReference>
<dbReference type="OMA" id="NANALPW"/>
<dbReference type="PROSITE" id="PS51330">
    <property type="entry name" value="DHFR_2"/>
    <property type="match status" value="1"/>
</dbReference>
<dbReference type="OrthoDB" id="414698at2759"/>
<keyword evidence="4" id="KW-0554">One-carbon metabolism</keyword>
<evidence type="ECO:0000313" key="8">
    <source>
        <dbReference type="EMBL" id="EPZ35392.1"/>
    </source>
</evidence>
<dbReference type="GO" id="GO:0004146">
    <property type="term" value="F:dihydrofolate reductase activity"/>
    <property type="evidence" value="ECO:0007669"/>
    <property type="project" value="UniProtKB-EC"/>
</dbReference>
<dbReference type="AlphaFoldDB" id="A0A075AYN4"/>
<reference evidence="9" key="3">
    <citation type="submission" date="2018-08" db="EMBL/GenBank/DDBJ databases">
        <title>Leveraging single-cell genomics to expand the Fungal Tree of Life.</title>
        <authorList>
            <consortium name="DOE Joint Genome Institute"/>
            <person name="Ahrendt S.R."/>
            <person name="Quandt C.A."/>
            <person name="Ciobanu D."/>
            <person name="Clum A."/>
            <person name="Salamov A."/>
            <person name="Andreopoulos B."/>
            <person name="Cheng J.-F."/>
            <person name="Woyke T."/>
            <person name="Pelin A."/>
            <person name="Henrissat B."/>
            <person name="Reynolds N."/>
            <person name="Benny G.L."/>
            <person name="Smith M.E."/>
            <person name="James T.Y."/>
            <person name="Grigoriev I.V."/>
        </authorList>
    </citation>
    <scope>NUCLEOTIDE SEQUENCE</scope>
    <source>
        <strain evidence="9">CSF55</strain>
    </source>
</reference>
<dbReference type="InterPro" id="IPR001796">
    <property type="entry name" value="DHFR_dom"/>
</dbReference>
<dbReference type="Proteomes" id="UP000281549">
    <property type="component" value="Unassembled WGS sequence"/>
</dbReference>
<evidence type="ECO:0000256" key="6">
    <source>
        <dbReference type="ARBA" id="ARBA00023002"/>
    </source>
</evidence>
<reference evidence="8 10" key="1">
    <citation type="journal article" date="2013" name="Curr. Biol.">
        <title>Shared signatures of parasitism and phylogenomics unite Cryptomycota and microsporidia.</title>
        <authorList>
            <person name="James T.Y."/>
            <person name="Pelin A."/>
            <person name="Bonen L."/>
            <person name="Ahrendt S."/>
            <person name="Sain D."/>
            <person name="Corradi N."/>
            <person name="Stajich J.E."/>
        </authorList>
    </citation>
    <scope>NUCLEOTIDE SEQUENCE [LARGE SCALE GENOMIC DNA]</scope>
    <source>
        <strain evidence="8">CSF55</strain>
        <strain evidence="8">CSF55</strain>
    </source>
</reference>
<evidence type="ECO:0000256" key="3">
    <source>
        <dbReference type="ARBA" id="ARBA00018886"/>
    </source>
</evidence>
<dbReference type="SUPFAM" id="SSF53597">
    <property type="entry name" value="Dihydrofolate reductase-like"/>
    <property type="match status" value="1"/>
</dbReference>
<accession>A0A075AYN4</accession>
<evidence type="ECO:0000256" key="1">
    <source>
        <dbReference type="ARBA" id="ARBA00004903"/>
    </source>
</evidence>
<dbReference type="GO" id="GO:0046654">
    <property type="term" value="P:tetrahydrofolate biosynthetic process"/>
    <property type="evidence" value="ECO:0007669"/>
    <property type="project" value="InterPro"/>
</dbReference>
<evidence type="ECO:0000256" key="2">
    <source>
        <dbReference type="ARBA" id="ARBA00012856"/>
    </source>
</evidence>
<dbReference type="GO" id="GO:0005739">
    <property type="term" value="C:mitochondrion"/>
    <property type="evidence" value="ECO:0007669"/>
    <property type="project" value="TreeGrafter"/>
</dbReference>
<dbReference type="GO" id="GO:0046452">
    <property type="term" value="P:dihydrofolate metabolic process"/>
    <property type="evidence" value="ECO:0007669"/>
    <property type="project" value="TreeGrafter"/>
</dbReference>